<name>A0A1L2CVL2_9CAUD</name>
<reference evidence="2" key="1">
    <citation type="submission" date="2016-01" db="EMBL/GenBank/DDBJ databases">
        <title>Isolation and Characterization of Enterobacteria phage CBB.</title>
        <authorList>
            <person name="Buttimer C.T.H."/>
            <person name="Hendrix H."/>
            <person name="Alexandre H."/>
            <person name="O'Mahony J."/>
            <person name="Lavigne R."/>
            <person name="Coffey A."/>
        </authorList>
    </citation>
    <scope>NUCLEOTIDE SEQUENCE [LARGE SCALE GENOMIC DNA]</scope>
</reference>
<evidence type="ECO:0000313" key="2">
    <source>
        <dbReference type="Proteomes" id="UP000223891"/>
    </source>
</evidence>
<dbReference type="Proteomes" id="UP000223891">
    <property type="component" value="Segment"/>
</dbReference>
<evidence type="ECO:0000313" key="1">
    <source>
        <dbReference type="EMBL" id="AMM44070.1"/>
    </source>
</evidence>
<proteinExistence type="predicted"/>
<gene>
    <name evidence="1" type="ORF">CBB_507</name>
</gene>
<keyword evidence="2" id="KW-1185">Reference proteome</keyword>
<accession>A0A1L2CVL2</accession>
<sequence>MFKVGNWIVLTLEDAFNRCHAQNRDITNIIRDTPIKVLRLDSDGDIREWCTPSGVRHSMTITTREQLFFTLHDSSSEYGSFKIILTYIEDGKTIEEEGVTFVSMDHNSIEYKYNRKKLGFIKYKGEVKLNIDELKQITISTPENERVYHIENGVIVREHIMYDHERKFKRFKLGN</sequence>
<organism evidence="1 2">
    <name type="scientific">Pectobacterium phage vB_PcaM_CBB</name>
    <dbReference type="NCBI Taxonomy" id="2772511"/>
    <lineage>
        <taxon>Viruses</taxon>
        <taxon>Duplodnaviria</taxon>
        <taxon>Heunggongvirae</taxon>
        <taxon>Uroviricota</taxon>
        <taxon>Caudoviricetes</taxon>
        <taxon>Mimasvirus</taxon>
        <taxon>Mimasvirus CBB</taxon>
    </lineage>
</organism>
<dbReference type="EMBL" id="KU574722">
    <property type="protein sequence ID" value="AMM44070.1"/>
    <property type="molecule type" value="Genomic_DNA"/>
</dbReference>
<protein>
    <submittedName>
        <fullName evidence="1">Uncharacterized protein</fullName>
    </submittedName>
</protein>